<keyword evidence="2" id="KW-1185">Reference proteome</keyword>
<accession>A0ABR3Q0I0</accession>
<proteinExistence type="predicted"/>
<organism evidence="1 2">
    <name type="scientific">Vanrija albida</name>
    <dbReference type="NCBI Taxonomy" id="181172"/>
    <lineage>
        <taxon>Eukaryota</taxon>
        <taxon>Fungi</taxon>
        <taxon>Dikarya</taxon>
        <taxon>Basidiomycota</taxon>
        <taxon>Agaricomycotina</taxon>
        <taxon>Tremellomycetes</taxon>
        <taxon>Trichosporonales</taxon>
        <taxon>Trichosporonaceae</taxon>
        <taxon>Vanrija</taxon>
    </lineage>
</organism>
<name>A0ABR3Q0I0_9TREE</name>
<reference evidence="1 2" key="1">
    <citation type="submission" date="2023-08" db="EMBL/GenBank/DDBJ databases">
        <title>Annotated Genome Sequence of Vanrija albida AlHP1.</title>
        <authorList>
            <person name="Herzog R."/>
        </authorList>
    </citation>
    <scope>NUCLEOTIDE SEQUENCE [LARGE SCALE GENOMIC DNA]</scope>
    <source>
        <strain evidence="1 2">AlHP1</strain>
    </source>
</reference>
<dbReference type="RefSeq" id="XP_069208179.1">
    <property type="nucleotide sequence ID" value="XM_069353537.1"/>
</dbReference>
<sequence>MQPFPPTSSLALSSLTPSILGAVKDQIKRKRLVIDEDELEVRPELGVGEADLPPEFARRIASRRISGSRGRLTLDADDILEGEQFTATIAEDIFCMWGTNTLSVEEILSTIRILYGRYTVITSPNCAEESGTQR</sequence>
<dbReference type="EMBL" id="JBBXJM010000004">
    <property type="protein sequence ID" value="KAL1408235.1"/>
    <property type="molecule type" value="Genomic_DNA"/>
</dbReference>
<gene>
    <name evidence="1" type="ORF">Q8F55_005041</name>
</gene>
<dbReference type="GeneID" id="95986084"/>
<protein>
    <submittedName>
        <fullName evidence="1">Uncharacterized protein</fullName>
    </submittedName>
</protein>
<dbReference type="Proteomes" id="UP001565368">
    <property type="component" value="Unassembled WGS sequence"/>
</dbReference>
<comment type="caution">
    <text evidence="1">The sequence shown here is derived from an EMBL/GenBank/DDBJ whole genome shotgun (WGS) entry which is preliminary data.</text>
</comment>
<evidence type="ECO:0000313" key="1">
    <source>
        <dbReference type="EMBL" id="KAL1408235.1"/>
    </source>
</evidence>
<evidence type="ECO:0000313" key="2">
    <source>
        <dbReference type="Proteomes" id="UP001565368"/>
    </source>
</evidence>